<keyword evidence="3" id="KW-1185">Reference proteome</keyword>
<evidence type="ECO:0000313" key="2">
    <source>
        <dbReference type="EMBL" id="SEI99205.1"/>
    </source>
</evidence>
<feature type="chain" id="PRO_5011604971" evidence="1">
    <location>
        <begin position="21"/>
        <end position="257"/>
    </location>
</feature>
<dbReference type="AlphaFoldDB" id="A0A1H6VG68"/>
<dbReference type="EMBL" id="FNZA01000003">
    <property type="protein sequence ID" value="SEI99205.1"/>
    <property type="molecule type" value="Genomic_DNA"/>
</dbReference>
<evidence type="ECO:0000313" key="3">
    <source>
        <dbReference type="Proteomes" id="UP000199223"/>
    </source>
</evidence>
<dbReference type="Proteomes" id="UP000199223">
    <property type="component" value="Unassembled WGS sequence"/>
</dbReference>
<protein>
    <submittedName>
        <fullName evidence="2">Uncharacterized protein</fullName>
    </submittedName>
</protein>
<dbReference type="OrthoDB" id="66999at2"/>
<reference evidence="3" key="1">
    <citation type="submission" date="2016-10" db="EMBL/GenBank/DDBJ databases">
        <authorList>
            <person name="Varghese N."/>
            <person name="Submissions S."/>
        </authorList>
    </citation>
    <scope>NUCLEOTIDE SEQUENCE [LARGE SCALE GENOMIC DNA]</scope>
    <source>
        <strain evidence="3">CGMCC 1.10218</strain>
    </source>
</reference>
<proteinExistence type="predicted"/>
<keyword evidence="1" id="KW-0732">Signal</keyword>
<dbReference type="RefSeq" id="WP_092263570.1">
    <property type="nucleotide sequence ID" value="NZ_FNZA01000003.1"/>
</dbReference>
<organism evidence="2 3">
    <name type="scientific">Deinococcus reticulitermitis</name>
    <dbReference type="NCBI Taxonomy" id="856736"/>
    <lineage>
        <taxon>Bacteria</taxon>
        <taxon>Thermotogati</taxon>
        <taxon>Deinococcota</taxon>
        <taxon>Deinococci</taxon>
        <taxon>Deinococcales</taxon>
        <taxon>Deinococcaceae</taxon>
        <taxon>Deinococcus</taxon>
    </lineage>
</organism>
<name>A0A1H6VG68_9DEIO</name>
<gene>
    <name evidence="2" type="ORF">SAMN04488058_10337</name>
</gene>
<evidence type="ECO:0000256" key="1">
    <source>
        <dbReference type="SAM" id="SignalP"/>
    </source>
</evidence>
<sequence>MTPQRSLSLLLLALAAPASAQTLKTQPAPLPRVTLSAPGYAAQAEVRKAVVYPESGPNVGPTFQFSPAQVRVTLNRPGERWKPGFVADMPPAYVTVTPVQNWLTLYKGPAARLVKERLDLLRKINAGKQDMSVFRNWLELPYFPLVNMAQAVTGSVQRMKTPQLQGVRYLAIYSQETSVEYPRSMVFYTFQGLTHDGKHLVSVRLPYAPKSFPVEAGQSVSPENGWLAYRQRAMTKLDAENGKLAALDALVRSIRVR</sequence>
<feature type="signal peptide" evidence="1">
    <location>
        <begin position="1"/>
        <end position="20"/>
    </location>
</feature>
<dbReference type="STRING" id="856736.SAMN04488058_10337"/>
<accession>A0A1H6VG68</accession>